<evidence type="ECO:0000256" key="2">
    <source>
        <dbReference type="ARBA" id="ARBA00010913"/>
    </source>
</evidence>
<comment type="subcellular location">
    <subcellularLocation>
        <location evidence="1">Mitochondrion outer membrane</location>
        <topology evidence="1">Multi-pass membrane protein</topology>
    </subcellularLocation>
</comment>
<keyword evidence="4" id="KW-0812">Transmembrane</keyword>
<evidence type="ECO:0000313" key="8">
    <source>
        <dbReference type="Proteomes" id="UP000235786"/>
    </source>
</evidence>
<evidence type="ECO:0000256" key="1">
    <source>
        <dbReference type="ARBA" id="ARBA00004374"/>
    </source>
</evidence>
<accession>A0A2J6SBB2</accession>
<gene>
    <name evidence="7" type="ORF">L207DRAFT_505135</name>
</gene>
<dbReference type="InterPro" id="IPR000184">
    <property type="entry name" value="Bac_surfAg_D15"/>
</dbReference>
<dbReference type="PANTHER" id="PTHR12815:SF18">
    <property type="entry name" value="SORTING AND ASSEMBLY MACHINERY COMPONENT 50 HOMOLOG"/>
    <property type="match status" value="1"/>
</dbReference>
<dbReference type="STRING" id="1149755.A0A2J6SBB2"/>
<evidence type="ECO:0000259" key="6">
    <source>
        <dbReference type="Pfam" id="PF01103"/>
    </source>
</evidence>
<reference evidence="7 8" key="1">
    <citation type="submission" date="2016-04" db="EMBL/GenBank/DDBJ databases">
        <title>A degradative enzymes factory behind the ericoid mycorrhizal symbiosis.</title>
        <authorList>
            <consortium name="DOE Joint Genome Institute"/>
            <person name="Martino E."/>
            <person name="Morin E."/>
            <person name="Grelet G."/>
            <person name="Kuo A."/>
            <person name="Kohler A."/>
            <person name="Daghino S."/>
            <person name="Barry K."/>
            <person name="Choi C."/>
            <person name="Cichocki N."/>
            <person name="Clum A."/>
            <person name="Copeland A."/>
            <person name="Hainaut M."/>
            <person name="Haridas S."/>
            <person name="Labutti K."/>
            <person name="Lindquist E."/>
            <person name="Lipzen A."/>
            <person name="Khouja H.-R."/>
            <person name="Murat C."/>
            <person name="Ohm R."/>
            <person name="Olson A."/>
            <person name="Spatafora J."/>
            <person name="Veneault-Fourrey C."/>
            <person name="Henrissat B."/>
            <person name="Grigoriev I."/>
            <person name="Martin F."/>
            <person name="Perotto S."/>
        </authorList>
    </citation>
    <scope>NUCLEOTIDE SEQUENCE [LARGE SCALE GENOMIC DNA]</scope>
    <source>
        <strain evidence="7 8">F</strain>
    </source>
</reference>
<dbReference type="OrthoDB" id="1724197at2759"/>
<name>A0A2J6SBB2_HYAVF</name>
<dbReference type="Gene3D" id="2.40.160.50">
    <property type="entry name" value="membrane protein fhac: a member of the omp85/tpsb transporter family"/>
    <property type="match status" value="1"/>
</dbReference>
<dbReference type="InterPro" id="IPR039910">
    <property type="entry name" value="D15-like"/>
</dbReference>
<keyword evidence="8" id="KW-1185">Reference proteome</keyword>
<evidence type="ECO:0000256" key="5">
    <source>
        <dbReference type="ARBA" id="ARBA00023136"/>
    </source>
</evidence>
<sequence>MADPVDSGDELFESLRKIDLKKEEEKAKELARKEAEHNAKAQQRLAELIGTNSTLLVTISSIRLIGGAHTRRSFLDRLFNPLLSANRDRPYTLAEALNEVGSVATKLQRFDIFHPEVHTFIDRPSPTDPSSTVTDIDIFLQARERGRISLKTGTDLGNVEGSAYGNLTWRNIFGGAESLTLNASAGTRTRSAYQATFDAPVLSDPDTRATIDVLASSTLKPWASHEEVLKGAGAKFSWATKSGTRHQLGYTGVWRQITGLQSNASPTVRHDAGDTVKSSITHTWLADRRNHPFLPSRGYLVKTISELAGWGPLQGDVAFWKSEVETSGAVAIPIPGIKGDSGVSFTAGLRAGVLYPLAVGLGSETKHSRINDRFQLGGPTDVRGFKISGLGPRDGPDAVGGDIYAAGSANLLIPFPRVGKDMPLRLQLFANAGRLLALKDKKTSSESVYSTVAQLGDGIPSVAAGVGVVYAHPVARFELNFSLPLVMRRGEEGRKGLQFGVGINFL</sequence>
<protein>
    <recommendedName>
        <fullName evidence="6">Bacterial surface antigen (D15) domain-containing protein</fullName>
    </recommendedName>
</protein>
<dbReference type="Pfam" id="PF01103">
    <property type="entry name" value="Omp85"/>
    <property type="match status" value="1"/>
</dbReference>
<dbReference type="EMBL" id="KZ613937">
    <property type="protein sequence ID" value="PMD48050.1"/>
    <property type="molecule type" value="Genomic_DNA"/>
</dbReference>
<keyword evidence="5" id="KW-0472">Membrane</keyword>
<dbReference type="AlphaFoldDB" id="A0A2J6SBB2"/>
<feature type="domain" description="Bacterial surface antigen (D15)" evidence="6">
    <location>
        <begin position="171"/>
        <end position="505"/>
    </location>
</feature>
<keyword evidence="3" id="KW-1134">Transmembrane beta strand</keyword>
<comment type="similarity">
    <text evidence="2">Belongs to the SAM50/omp85 family.</text>
</comment>
<dbReference type="FunFam" id="2.40.160.50:FF:000008">
    <property type="entry name" value="Mitochondrial outer membrane beta-barrel protein Tob55"/>
    <property type="match status" value="1"/>
</dbReference>
<proteinExistence type="inferred from homology"/>
<dbReference type="GO" id="GO:0045040">
    <property type="term" value="P:protein insertion into mitochondrial outer membrane"/>
    <property type="evidence" value="ECO:0007669"/>
    <property type="project" value="TreeGrafter"/>
</dbReference>
<evidence type="ECO:0000313" key="7">
    <source>
        <dbReference type="EMBL" id="PMD48050.1"/>
    </source>
</evidence>
<evidence type="ECO:0000256" key="3">
    <source>
        <dbReference type="ARBA" id="ARBA00022452"/>
    </source>
</evidence>
<dbReference type="GO" id="GO:0005741">
    <property type="term" value="C:mitochondrial outer membrane"/>
    <property type="evidence" value="ECO:0007669"/>
    <property type="project" value="UniProtKB-SubCell"/>
</dbReference>
<dbReference type="PANTHER" id="PTHR12815">
    <property type="entry name" value="SORTING AND ASSEMBLY MACHINERY SAMM50 PROTEIN FAMILY MEMBER"/>
    <property type="match status" value="1"/>
</dbReference>
<dbReference type="Proteomes" id="UP000235786">
    <property type="component" value="Unassembled WGS sequence"/>
</dbReference>
<organism evidence="7 8">
    <name type="scientific">Hyaloscypha variabilis (strain UAMH 11265 / GT02V1 / F)</name>
    <name type="common">Meliniomyces variabilis</name>
    <dbReference type="NCBI Taxonomy" id="1149755"/>
    <lineage>
        <taxon>Eukaryota</taxon>
        <taxon>Fungi</taxon>
        <taxon>Dikarya</taxon>
        <taxon>Ascomycota</taxon>
        <taxon>Pezizomycotina</taxon>
        <taxon>Leotiomycetes</taxon>
        <taxon>Helotiales</taxon>
        <taxon>Hyaloscyphaceae</taxon>
        <taxon>Hyaloscypha</taxon>
        <taxon>Hyaloscypha variabilis</taxon>
    </lineage>
</organism>
<evidence type="ECO:0000256" key="4">
    <source>
        <dbReference type="ARBA" id="ARBA00022692"/>
    </source>
</evidence>